<evidence type="ECO:0000256" key="1">
    <source>
        <dbReference type="SAM" id="MobiDB-lite"/>
    </source>
</evidence>
<evidence type="ECO:0000313" key="3">
    <source>
        <dbReference type="EMBL" id="MBB6635340.1"/>
    </source>
</evidence>
<evidence type="ECO:0000256" key="2">
    <source>
        <dbReference type="SAM" id="Phobius"/>
    </source>
</evidence>
<evidence type="ECO:0000313" key="4">
    <source>
        <dbReference type="Proteomes" id="UP000535838"/>
    </source>
</evidence>
<organism evidence="3 4">
    <name type="scientific">Cohnella thailandensis</name>
    <dbReference type="NCBI Taxonomy" id="557557"/>
    <lineage>
        <taxon>Bacteria</taxon>
        <taxon>Bacillati</taxon>
        <taxon>Bacillota</taxon>
        <taxon>Bacilli</taxon>
        <taxon>Bacillales</taxon>
        <taxon>Paenibacillaceae</taxon>
        <taxon>Cohnella</taxon>
    </lineage>
</organism>
<accession>A0A841SZT0</accession>
<keyword evidence="4" id="KW-1185">Reference proteome</keyword>
<keyword evidence="2" id="KW-0472">Membrane</keyword>
<reference evidence="3 4" key="1">
    <citation type="submission" date="2020-08" db="EMBL/GenBank/DDBJ databases">
        <title>Cohnella phylogeny.</title>
        <authorList>
            <person name="Dunlap C."/>
        </authorList>
    </citation>
    <scope>NUCLEOTIDE SEQUENCE [LARGE SCALE GENOMIC DNA]</scope>
    <source>
        <strain evidence="3 4">DSM 25241</strain>
    </source>
</reference>
<feature type="compositionally biased region" description="Basic and acidic residues" evidence="1">
    <location>
        <begin position="1"/>
        <end position="12"/>
    </location>
</feature>
<dbReference type="EMBL" id="JACJVQ010000013">
    <property type="protein sequence ID" value="MBB6635340.1"/>
    <property type="molecule type" value="Genomic_DNA"/>
</dbReference>
<name>A0A841SZT0_9BACL</name>
<dbReference type="Proteomes" id="UP000535838">
    <property type="component" value="Unassembled WGS sequence"/>
</dbReference>
<dbReference type="RefSeq" id="WP_185120578.1">
    <property type="nucleotide sequence ID" value="NZ_JACJVQ010000013.1"/>
</dbReference>
<comment type="caution">
    <text evidence="3">The sequence shown here is derived from an EMBL/GenBank/DDBJ whole genome shotgun (WGS) entry which is preliminary data.</text>
</comment>
<keyword evidence="2" id="KW-1133">Transmembrane helix</keyword>
<feature type="region of interest" description="Disordered" evidence="1">
    <location>
        <begin position="1"/>
        <end position="23"/>
    </location>
</feature>
<gene>
    <name evidence="3" type="ORF">H7B67_14570</name>
</gene>
<sequence length="413" mass="45205">MDPTDKELREQLADGPFPGGGFDERLRRRIEANLDRPGRRSRPRGFWAVGSAAAVLIVAMVLGIWQWSDSGAGKEQWLANRLNEPSSASQMSVSELAKKEEPLETAMLIGLRKDVDTPDGGTVSSYRTLLVAPEGEEKLEVAAEGEGIVMPYNQSFWLLDGTADDGSSSMQNITAYEAYSSKKLLAVPEQAPMREGLSSERLLYVGHEYVAVAQEASPEAVGSTSGAGGSEFRFVKSVKQLSESMGIPFDPATEPHTTLEQVLNQDSETEASPTGNEQWSIVRQAGAWIGTVYRGSSEFRALNTTTEEESSLELPESVARDNSLAIDWNDIRSLEPSARDAYTSSNRQVLAVVLDREVKVYPYGRENAAAGALDIELEPGESVVMVQWSVEQKYTEQWVTKVNEIFQAASSLK</sequence>
<feature type="transmembrane region" description="Helical" evidence="2">
    <location>
        <begin position="46"/>
        <end position="67"/>
    </location>
</feature>
<keyword evidence="2" id="KW-0812">Transmembrane</keyword>
<proteinExistence type="predicted"/>
<protein>
    <submittedName>
        <fullName evidence="3">Uncharacterized protein</fullName>
    </submittedName>
</protein>
<dbReference type="AlphaFoldDB" id="A0A841SZT0"/>